<keyword evidence="1" id="KW-1133">Transmembrane helix</keyword>
<keyword evidence="3" id="KW-1185">Reference proteome</keyword>
<dbReference type="EMBL" id="JBHSAP010000009">
    <property type="protein sequence ID" value="MFC4076630.1"/>
    <property type="molecule type" value="Genomic_DNA"/>
</dbReference>
<feature type="transmembrane region" description="Helical" evidence="1">
    <location>
        <begin position="105"/>
        <end position="126"/>
    </location>
</feature>
<evidence type="ECO:0000313" key="2">
    <source>
        <dbReference type="EMBL" id="MFC4076630.1"/>
    </source>
</evidence>
<dbReference type="InterPro" id="IPR038750">
    <property type="entry name" value="YczE/YyaS-like"/>
</dbReference>
<sequence length="209" mass="23069">MQEIRTRFLFYIVGILSFTLGIVLTIQSHLGTSPFDALLVGLFQTVGLTPGSWEMIIGGIMVLFNAMAQRQPPEYLAILTAVITGVFIDFWLWLLGGWVHPDMVISQSFCVGSGLILVGLGIAIYLKAHFAPLPIDRMMLVVQGLTGWNVAVSRTMISIAILVLAFMFQGPIGIGTILSVIFTGTLIKWFIPFVAKMSAWVWPSQYRSE</sequence>
<dbReference type="PANTHER" id="PTHR40078">
    <property type="entry name" value="INTEGRAL MEMBRANE PROTEIN-RELATED"/>
    <property type="match status" value="1"/>
</dbReference>
<gene>
    <name evidence="2" type="ORF">ACFOUO_07385</name>
</gene>
<dbReference type="RefSeq" id="WP_380703743.1">
    <property type="nucleotide sequence ID" value="NZ_JBHSAP010000009.1"/>
</dbReference>
<reference evidence="3" key="1">
    <citation type="journal article" date="2019" name="Int. J. Syst. Evol. Microbiol.">
        <title>The Global Catalogue of Microorganisms (GCM) 10K type strain sequencing project: providing services to taxonomists for standard genome sequencing and annotation.</title>
        <authorList>
            <consortium name="The Broad Institute Genomics Platform"/>
            <consortium name="The Broad Institute Genome Sequencing Center for Infectious Disease"/>
            <person name="Wu L."/>
            <person name="Ma J."/>
        </authorList>
    </citation>
    <scope>NUCLEOTIDE SEQUENCE [LARGE SCALE GENOMIC DNA]</scope>
    <source>
        <strain evidence="3">IBRC-M 10813</strain>
    </source>
</reference>
<protein>
    <submittedName>
        <fullName evidence="2">YitT family protein</fullName>
    </submittedName>
</protein>
<dbReference type="PANTHER" id="PTHR40078:SF1">
    <property type="entry name" value="INTEGRAL MEMBRANE PROTEIN"/>
    <property type="match status" value="1"/>
</dbReference>
<proteinExistence type="predicted"/>
<comment type="caution">
    <text evidence="2">The sequence shown here is derived from an EMBL/GenBank/DDBJ whole genome shotgun (WGS) entry which is preliminary data.</text>
</comment>
<dbReference type="Pfam" id="PF19700">
    <property type="entry name" value="DUF6198"/>
    <property type="match status" value="1"/>
</dbReference>
<keyword evidence="1" id="KW-0472">Membrane</keyword>
<name>A0ABV8JFT2_9BACL</name>
<feature type="transmembrane region" description="Helical" evidence="1">
    <location>
        <begin position="76"/>
        <end position="99"/>
    </location>
</feature>
<feature type="transmembrane region" description="Helical" evidence="1">
    <location>
        <begin position="9"/>
        <end position="30"/>
    </location>
</feature>
<evidence type="ECO:0000256" key="1">
    <source>
        <dbReference type="SAM" id="Phobius"/>
    </source>
</evidence>
<evidence type="ECO:0000313" key="3">
    <source>
        <dbReference type="Proteomes" id="UP001595843"/>
    </source>
</evidence>
<feature type="transmembrane region" description="Helical" evidence="1">
    <location>
        <begin position="138"/>
        <end position="166"/>
    </location>
</feature>
<organism evidence="2 3">
    <name type="scientific">Salinithrix halophila</name>
    <dbReference type="NCBI Taxonomy" id="1485204"/>
    <lineage>
        <taxon>Bacteria</taxon>
        <taxon>Bacillati</taxon>
        <taxon>Bacillota</taxon>
        <taxon>Bacilli</taxon>
        <taxon>Bacillales</taxon>
        <taxon>Thermoactinomycetaceae</taxon>
        <taxon>Salinithrix</taxon>
    </lineage>
</organism>
<feature type="transmembrane region" description="Helical" evidence="1">
    <location>
        <begin position="42"/>
        <end position="64"/>
    </location>
</feature>
<accession>A0ABV8JFT2</accession>
<keyword evidence="1" id="KW-0812">Transmembrane</keyword>
<dbReference type="Proteomes" id="UP001595843">
    <property type="component" value="Unassembled WGS sequence"/>
</dbReference>
<feature type="transmembrane region" description="Helical" evidence="1">
    <location>
        <begin position="172"/>
        <end position="191"/>
    </location>
</feature>